<feature type="domain" description="Malonyl-CoA:ACP transacylase (MAT)" evidence="3">
    <location>
        <begin position="88"/>
        <end position="190"/>
    </location>
</feature>
<keyword evidence="4" id="KW-0012">Acyltransferase</keyword>
<dbReference type="PANTHER" id="PTHR43775:SF51">
    <property type="entry name" value="INACTIVE PHENOLPHTHIOCEROL SYNTHESIS POLYKETIDE SYNTHASE TYPE I PKS1-RELATED"/>
    <property type="match status" value="1"/>
</dbReference>
<organism evidence="4 5">
    <name type="scientific">Streptomyces xiangluensis</name>
    <dbReference type="NCBI Taxonomy" id="2665720"/>
    <lineage>
        <taxon>Bacteria</taxon>
        <taxon>Bacillati</taxon>
        <taxon>Actinomycetota</taxon>
        <taxon>Actinomycetes</taxon>
        <taxon>Kitasatosporales</taxon>
        <taxon>Streptomycetaceae</taxon>
        <taxon>Streptomyces</taxon>
    </lineage>
</organism>
<dbReference type="InterPro" id="IPR001227">
    <property type="entry name" value="Ac_transferase_dom_sf"/>
</dbReference>
<evidence type="ECO:0000313" key="5">
    <source>
        <dbReference type="Proteomes" id="UP001596012"/>
    </source>
</evidence>
<proteinExistence type="predicted"/>
<dbReference type="Proteomes" id="UP001596012">
    <property type="component" value="Unassembled WGS sequence"/>
</dbReference>
<sequence>EEWRDAESEPASDAPAPSVVPLVVSARSERALDAQVEQLRSAEPSVDVAYTLAAGRARFAHRAVLLASAEGVSEAARGVAAEGPLAFVFSGQGAQRLGMGRELYARFPVFAGALDEVLAELDPALREVIWGEDEEALNRTEFTQPALFAIEVALYRLVTSLGVTPKYLTGHSVGEIAAAHVAGVLSLTDA</sequence>
<reference evidence="5" key="1">
    <citation type="journal article" date="2019" name="Int. J. Syst. Evol. Microbiol.">
        <title>The Global Catalogue of Microorganisms (GCM) 10K type strain sequencing project: providing services to taxonomists for standard genome sequencing and annotation.</title>
        <authorList>
            <consortium name="The Broad Institute Genomics Platform"/>
            <consortium name="The Broad Institute Genome Sequencing Center for Infectious Disease"/>
            <person name="Wu L."/>
            <person name="Ma J."/>
        </authorList>
    </citation>
    <scope>NUCLEOTIDE SEQUENCE [LARGE SCALE GENOMIC DNA]</scope>
    <source>
        <strain evidence="5">DT43</strain>
    </source>
</reference>
<evidence type="ECO:0000313" key="4">
    <source>
        <dbReference type="EMBL" id="MFC4472875.1"/>
    </source>
</evidence>
<dbReference type="InterPro" id="IPR050091">
    <property type="entry name" value="PKS_NRPS_Biosynth_Enz"/>
</dbReference>
<dbReference type="GO" id="GO:0016746">
    <property type="term" value="F:acyltransferase activity"/>
    <property type="evidence" value="ECO:0007669"/>
    <property type="project" value="UniProtKB-KW"/>
</dbReference>
<feature type="non-terminal residue" evidence="4">
    <location>
        <position position="190"/>
    </location>
</feature>
<dbReference type="InterPro" id="IPR016035">
    <property type="entry name" value="Acyl_Trfase/lysoPLipase"/>
</dbReference>
<dbReference type="InterPro" id="IPR014043">
    <property type="entry name" value="Acyl_transferase_dom"/>
</dbReference>
<dbReference type="PANTHER" id="PTHR43775">
    <property type="entry name" value="FATTY ACID SYNTHASE"/>
    <property type="match status" value="1"/>
</dbReference>
<keyword evidence="1" id="KW-0808">Transferase</keyword>
<dbReference type="Pfam" id="PF00698">
    <property type="entry name" value="Acyl_transf_1"/>
    <property type="match status" value="1"/>
</dbReference>
<gene>
    <name evidence="4" type="ORF">ACFPH6_51950</name>
</gene>
<dbReference type="SUPFAM" id="SSF52151">
    <property type="entry name" value="FabD/lysophospholipase-like"/>
    <property type="match status" value="1"/>
</dbReference>
<keyword evidence="5" id="KW-1185">Reference proteome</keyword>
<evidence type="ECO:0000259" key="3">
    <source>
        <dbReference type="SMART" id="SM00827"/>
    </source>
</evidence>
<feature type="non-terminal residue" evidence="4">
    <location>
        <position position="1"/>
    </location>
</feature>
<evidence type="ECO:0000256" key="1">
    <source>
        <dbReference type="ARBA" id="ARBA00022679"/>
    </source>
</evidence>
<dbReference type="SMART" id="SM00827">
    <property type="entry name" value="PKS_AT"/>
    <property type="match status" value="1"/>
</dbReference>
<accession>A0ABV8Z7B2</accession>
<evidence type="ECO:0000256" key="2">
    <source>
        <dbReference type="ARBA" id="ARBA00023268"/>
    </source>
</evidence>
<dbReference type="Gene3D" id="3.40.366.10">
    <property type="entry name" value="Malonyl-Coenzyme A Acyl Carrier Protein, domain 2"/>
    <property type="match status" value="1"/>
</dbReference>
<name>A0ABV8Z7B2_9ACTN</name>
<keyword evidence="2" id="KW-0511">Multifunctional enzyme</keyword>
<comment type="caution">
    <text evidence="4">The sequence shown here is derived from an EMBL/GenBank/DDBJ whole genome shotgun (WGS) entry which is preliminary data.</text>
</comment>
<dbReference type="Pfam" id="PF22621">
    <property type="entry name" value="CurL-like_PKS_C"/>
    <property type="match status" value="1"/>
</dbReference>
<protein>
    <submittedName>
        <fullName evidence="4">Acyltransferase domain-containing protein</fullName>
    </submittedName>
</protein>
<dbReference type="RefSeq" id="WP_386357426.1">
    <property type="nucleotide sequence ID" value="NZ_JBHSFG010000135.1"/>
</dbReference>
<dbReference type="EMBL" id="JBHSFG010000135">
    <property type="protein sequence ID" value="MFC4472875.1"/>
    <property type="molecule type" value="Genomic_DNA"/>
</dbReference>